<name>A0A267G208_9PLAT</name>
<evidence type="ECO:0000313" key="5">
    <source>
        <dbReference type="EMBL" id="PAA80081.1"/>
    </source>
</evidence>
<evidence type="ECO:0000256" key="3">
    <source>
        <dbReference type="SAM" id="Phobius"/>
    </source>
</evidence>
<feature type="domain" description="Resistance to inhibitors of cholinesterase protein 3 N-terminal" evidence="4">
    <location>
        <begin position="84"/>
        <end position="243"/>
    </location>
</feature>
<gene>
    <name evidence="5" type="ORF">BOX15_Mlig012680g4</name>
</gene>
<evidence type="ECO:0000256" key="1">
    <source>
        <dbReference type="SAM" id="Coils"/>
    </source>
</evidence>
<protein>
    <recommendedName>
        <fullName evidence="4">Resistance to inhibitors of cholinesterase protein 3 N-terminal domain-containing protein</fullName>
    </recommendedName>
</protein>
<keyword evidence="3" id="KW-0812">Transmembrane</keyword>
<dbReference type="EMBL" id="NIVC01000598">
    <property type="protein sequence ID" value="PAA80081.1"/>
    <property type="molecule type" value="Genomic_DNA"/>
</dbReference>
<feature type="transmembrane region" description="Helical" evidence="3">
    <location>
        <begin position="101"/>
        <end position="122"/>
    </location>
</feature>
<proteinExistence type="predicted"/>
<evidence type="ECO:0000259" key="4">
    <source>
        <dbReference type="Pfam" id="PF15361"/>
    </source>
</evidence>
<keyword evidence="3" id="KW-0472">Membrane</keyword>
<dbReference type="InterPro" id="IPR032763">
    <property type="entry name" value="RIC3_N"/>
</dbReference>
<keyword evidence="3" id="KW-1133">Transmembrane helix</keyword>
<keyword evidence="1" id="KW-0175">Coiled coil</keyword>
<dbReference type="STRING" id="282301.A0A267G208"/>
<keyword evidence="6" id="KW-1185">Reference proteome</keyword>
<reference evidence="5 6" key="1">
    <citation type="submission" date="2017-06" db="EMBL/GenBank/DDBJ databases">
        <title>A platform for efficient transgenesis in Macrostomum lignano, a flatworm model organism for stem cell research.</title>
        <authorList>
            <person name="Berezikov E."/>
        </authorList>
    </citation>
    <scope>NUCLEOTIDE SEQUENCE [LARGE SCALE GENOMIC DNA]</scope>
    <source>
        <strain evidence="5">DV1</strain>
        <tissue evidence="5">Whole organism</tissue>
    </source>
</reference>
<organism evidence="5 6">
    <name type="scientific">Macrostomum lignano</name>
    <dbReference type="NCBI Taxonomy" id="282301"/>
    <lineage>
        <taxon>Eukaryota</taxon>
        <taxon>Metazoa</taxon>
        <taxon>Spiralia</taxon>
        <taxon>Lophotrochozoa</taxon>
        <taxon>Platyhelminthes</taxon>
        <taxon>Rhabditophora</taxon>
        <taxon>Macrostomorpha</taxon>
        <taxon>Macrostomida</taxon>
        <taxon>Macrostomidae</taxon>
        <taxon>Macrostomum</taxon>
    </lineage>
</organism>
<sequence length="312" mass="33674">LALALMVGGLAVLYPRYLHPMLLTVMGRSDVSFGGGVGGAISDNSANIHPRQLRDPPLPGGRRPLAGRHGAGAKFADSPDTNDVDHEVNDKGEGGGRRGGLAAVALPVYAVGILLYLAYTLFKAIASGGAGAVLAPKRSSSGSTASSAEAMREQALRDYYRNFRYDPVSGQFINGPQSTDDYFGGGLARNAMPEADQEARYQRMRVDLQRLLHRLDDQDASEADLLRLKARLEDTERQMAGVLAAMRPRQEGTVRRTVPMLTMTIATMKLMRRNRRLRGSRLRRPIGTARDRGDAGCGLTDGAAGQLSRWVS</sequence>
<dbReference type="OrthoDB" id="10070774at2759"/>
<feature type="compositionally biased region" description="Basic and acidic residues" evidence="2">
    <location>
        <begin position="83"/>
        <end position="96"/>
    </location>
</feature>
<feature type="coiled-coil region" evidence="1">
    <location>
        <begin position="218"/>
        <end position="245"/>
    </location>
</feature>
<dbReference type="AlphaFoldDB" id="A0A267G208"/>
<feature type="region of interest" description="Disordered" evidence="2">
    <location>
        <begin position="43"/>
        <end position="97"/>
    </location>
</feature>
<feature type="non-terminal residue" evidence="5">
    <location>
        <position position="1"/>
    </location>
</feature>
<comment type="caution">
    <text evidence="5">The sequence shown here is derived from an EMBL/GenBank/DDBJ whole genome shotgun (WGS) entry which is preliminary data.</text>
</comment>
<accession>A0A267G208</accession>
<dbReference type="Pfam" id="PF15361">
    <property type="entry name" value="RIC3"/>
    <property type="match status" value="1"/>
</dbReference>
<evidence type="ECO:0000256" key="2">
    <source>
        <dbReference type="SAM" id="MobiDB-lite"/>
    </source>
</evidence>
<evidence type="ECO:0000313" key="6">
    <source>
        <dbReference type="Proteomes" id="UP000215902"/>
    </source>
</evidence>
<dbReference type="Proteomes" id="UP000215902">
    <property type="component" value="Unassembled WGS sequence"/>
</dbReference>